<proteinExistence type="inferred from homology"/>
<keyword evidence="10" id="KW-0964">Secreted</keyword>
<gene>
    <name evidence="15" type="ORF">CBW65_05665</name>
</gene>
<dbReference type="InterPro" id="IPR050728">
    <property type="entry name" value="Zinc_Metalloprotease_M4"/>
</dbReference>
<comment type="function">
    <text evidence="10">Extracellular zinc metalloprotease.</text>
</comment>
<dbReference type="Gene3D" id="1.10.390.10">
    <property type="entry name" value="Neutral Protease Domain 2"/>
    <property type="match status" value="1"/>
</dbReference>
<organism evidence="15 16">
    <name type="scientific">Tumebacillus avium</name>
    <dbReference type="NCBI Taxonomy" id="1903704"/>
    <lineage>
        <taxon>Bacteria</taxon>
        <taxon>Bacillati</taxon>
        <taxon>Bacillota</taxon>
        <taxon>Bacilli</taxon>
        <taxon>Bacillales</taxon>
        <taxon>Alicyclobacillaceae</taxon>
        <taxon>Tumebacillus</taxon>
    </lineage>
</organism>
<dbReference type="Gene3D" id="3.10.170.10">
    <property type="match status" value="1"/>
</dbReference>
<protein>
    <recommendedName>
        <fullName evidence="10">Neutral metalloproteinase</fullName>
        <ecNumber evidence="10">3.4.24.-</ecNumber>
    </recommendedName>
</protein>
<comment type="cofactor">
    <cofactor evidence="1 10">
        <name>Zn(2+)</name>
        <dbReference type="ChEBI" id="CHEBI:29105"/>
    </cofactor>
</comment>
<evidence type="ECO:0000256" key="1">
    <source>
        <dbReference type="ARBA" id="ARBA00001947"/>
    </source>
</evidence>
<feature type="domain" description="FTP" evidence="14">
    <location>
        <begin position="76"/>
        <end position="125"/>
    </location>
</feature>
<dbReference type="GO" id="GO:0046872">
    <property type="term" value="F:metal ion binding"/>
    <property type="evidence" value="ECO:0007669"/>
    <property type="project" value="UniProtKB-UniRule"/>
</dbReference>
<evidence type="ECO:0000256" key="4">
    <source>
        <dbReference type="ARBA" id="ARBA00022723"/>
    </source>
</evidence>
<evidence type="ECO:0000256" key="7">
    <source>
        <dbReference type="ARBA" id="ARBA00022833"/>
    </source>
</evidence>
<evidence type="ECO:0000256" key="6">
    <source>
        <dbReference type="ARBA" id="ARBA00022801"/>
    </source>
</evidence>
<dbReference type="GO" id="GO:0005576">
    <property type="term" value="C:extracellular region"/>
    <property type="evidence" value="ECO:0007669"/>
    <property type="project" value="UniProtKB-SubCell"/>
</dbReference>
<dbReference type="EC" id="3.4.24.-" evidence="10"/>
<evidence type="ECO:0000259" key="14">
    <source>
        <dbReference type="Pfam" id="PF07504"/>
    </source>
</evidence>
<evidence type="ECO:0000313" key="16">
    <source>
        <dbReference type="Proteomes" id="UP000195437"/>
    </source>
</evidence>
<dbReference type="Gene3D" id="3.10.450.490">
    <property type="match status" value="1"/>
</dbReference>
<feature type="chain" id="PRO_5023036562" description="Neutral metalloproteinase" evidence="10">
    <location>
        <begin position="26"/>
        <end position="530"/>
    </location>
</feature>
<evidence type="ECO:0000256" key="11">
    <source>
        <dbReference type="SAM" id="MobiDB-lite"/>
    </source>
</evidence>
<dbReference type="InterPro" id="IPR027268">
    <property type="entry name" value="Peptidase_M4/M1_CTD_sf"/>
</dbReference>
<evidence type="ECO:0000256" key="3">
    <source>
        <dbReference type="ARBA" id="ARBA00022670"/>
    </source>
</evidence>
<reference evidence="16" key="1">
    <citation type="submission" date="2017-05" db="EMBL/GenBank/DDBJ databases">
        <authorList>
            <person name="Sung H."/>
        </authorList>
    </citation>
    <scope>NUCLEOTIDE SEQUENCE [LARGE SCALE GENOMIC DNA]</scope>
    <source>
        <strain evidence="16">AR23208</strain>
    </source>
</reference>
<dbReference type="PRINTS" id="PR00730">
    <property type="entry name" value="THERMOLYSIN"/>
</dbReference>
<keyword evidence="3 10" id="KW-0645">Protease</keyword>
<name>A0A1Y0IJI5_9BACL</name>
<dbReference type="AlphaFoldDB" id="A0A1Y0IJI5"/>
<dbReference type="CDD" id="cd09597">
    <property type="entry name" value="M4_TLP"/>
    <property type="match status" value="1"/>
</dbReference>
<evidence type="ECO:0000256" key="9">
    <source>
        <dbReference type="PIRSR" id="PIRSR623612-1"/>
    </source>
</evidence>
<dbReference type="InterPro" id="IPR023612">
    <property type="entry name" value="Peptidase_M4"/>
</dbReference>
<dbReference type="RefSeq" id="WP_087456018.1">
    <property type="nucleotide sequence ID" value="NZ_CP021434.1"/>
</dbReference>
<dbReference type="Pfam" id="PF02868">
    <property type="entry name" value="Peptidase_M4_C"/>
    <property type="match status" value="1"/>
</dbReference>
<dbReference type="Proteomes" id="UP000195437">
    <property type="component" value="Chromosome"/>
</dbReference>
<dbReference type="InterPro" id="IPR013856">
    <property type="entry name" value="Peptidase_M4_domain"/>
</dbReference>
<evidence type="ECO:0000256" key="10">
    <source>
        <dbReference type="RuleBase" id="RU366073"/>
    </source>
</evidence>
<feature type="region of interest" description="Disordered" evidence="11">
    <location>
        <begin position="218"/>
        <end position="241"/>
    </location>
</feature>
<evidence type="ECO:0000256" key="2">
    <source>
        <dbReference type="ARBA" id="ARBA00009388"/>
    </source>
</evidence>
<keyword evidence="4" id="KW-0479">Metal-binding</keyword>
<keyword evidence="16" id="KW-1185">Reference proteome</keyword>
<keyword evidence="6 10" id="KW-0378">Hydrolase</keyword>
<dbReference type="GO" id="GO:0006508">
    <property type="term" value="P:proteolysis"/>
    <property type="evidence" value="ECO:0007669"/>
    <property type="project" value="UniProtKB-KW"/>
</dbReference>
<comment type="subcellular location">
    <subcellularLocation>
        <location evidence="10">Secreted</location>
    </subcellularLocation>
</comment>
<dbReference type="InterPro" id="IPR001570">
    <property type="entry name" value="Peptidase_M4_C_domain"/>
</dbReference>
<keyword evidence="7 10" id="KW-0862">Zinc</keyword>
<dbReference type="Gene3D" id="3.10.450.40">
    <property type="match status" value="1"/>
</dbReference>
<sequence length="530" mass="55811">MNKKLTATLVMTSLLASVFTLQAGAANDKQVLKDEKGSVHTVTGSLGKVGGGSAEARAFAALDKVKADFGFDSAAANFKIKKSHKDENGTAHTKLDRVIDGIPVFGEQLIVHELDGDVQGVTGTFEKLSKGASKASVKEKDAVQGAIAHTGFTGELSEAPTTTLVYYPQNGKAVLSYQVDVRYNAPDAAGNWQIFIDAVSGNVVDAINKIDFAKPGGGGGGGGGGTGATGTGTGVNGDRKSINTSLVNGSYVLEDTTKHMFQTNGSKIVTLDYRNGTSTQYAVTDADNVFDASTQRAAVDAHYYAGATYDYYYNQLGRNSINGSGSEIKSGVRYYSGYNNAFWDGRQMTYGDGDGVNFKAFSGALDVVAHELTHGVTDYTSGLVYRDQSGALNESWSDAFGAVLDSGDWLLGEDITLPGYGAKAFRSMSDPNTYGDPDHMNEYVNTSSDNGGVHTNSGIPNKAFYNFATAIGSRSIAGKVWYTASRDYMTSRTNFSGARAATLQATAALYGSNSSTYTALQSAWSAVGVN</sequence>
<evidence type="ECO:0000256" key="5">
    <source>
        <dbReference type="ARBA" id="ARBA00022729"/>
    </source>
</evidence>
<dbReference type="GO" id="GO:0004222">
    <property type="term" value="F:metalloendopeptidase activity"/>
    <property type="evidence" value="ECO:0007669"/>
    <property type="project" value="UniProtKB-UniRule"/>
</dbReference>
<keyword evidence="8 10" id="KW-0482">Metalloprotease</keyword>
<dbReference type="EMBL" id="CP021434">
    <property type="protein sequence ID" value="ARU60627.1"/>
    <property type="molecule type" value="Genomic_DNA"/>
</dbReference>
<feature type="signal peptide" evidence="10">
    <location>
        <begin position="1"/>
        <end position="25"/>
    </location>
</feature>
<feature type="domain" description="Peptidase M4" evidence="12">
    <location>
        <begin position="229"/>
        <end position="378"/>
    </location>
</feature>
<dbReference type="Pfam" id="PF07504">
    <property type="entry name" value="FTP"/>
    <property type="match status" value="1"/>
</dbReference>
<feature type="active site" evidence="9">
    <location>
        <position position="371"/>
    </location>
</feature>
<dbReference type="Pfam" id="PF01447">
    <property type="entry name" value="Peptidase_M4"/>
    <property type="match status" value="1"/>
</dbReference>
<evidence type="ECO:0000313" key="15">
    <source>
        <dbReference type="EMBL" id="ARU60627.1"/>
    </source>
</evidence>
<feature type="active site" description="Proton donor" evidence="9">
    <location>
        <position position="454"/>
    </location>
</feature>
<evidence type="ECO:0000259" key="12">
    <source>
        <dbReference type="Pfam" id="PF01447"/>
    </source>
</evidence>
<evidence type="ECO:0000256" key="8">
    <source>
        <dbReference type="ARBA" id="ARBA00023049"/>
    </source>
</evidence>
<keyword evidence="5 10" id="KW-0732">Signal</keyword>
<feature type="domain" description="Peptidase M4 C-terminal" evidence="13">
    <location>
        <begin position="381"/>
        <end position="529"/>
    </location>
</feature>
<comment type="similarity">
    <text evidence="2 10">Belongs to the peptidase M4 family.</text>
</comment>
<dbReference type="InterPro" id="IPR011096">
    <property type="entry name" value="FTP_domain"/>
</dbReference>
<dbReference type="PANTHER" id="PTHR33794:SF1">
    <property type="entry name" value="BACILLOLYSIN"/>
    <property type="match status" value="1"/>
</dbReference>
<evidence type="ECO:0000259" key="13">
    <source>
        <dbReference type="Pfam" id="PF02868"/>
    </source>
</evidence>
<feature type="compositionally biased region" description="Gly residues" evidence="11">
    <location>
        <begin position="218"/>
        <end position="235"/>
    </location>
</feature>
<dbReference type="KEGG" id="tum:CBW65_05665"/>
<dbReference type="PANTHER" id="PTHR33794">
    <property type="entry name" value="BACILLOLYSIN"/>
    <property type="match status" value="1"/>
</dbReference>
<accession>A0A1Y0IJI5</accession>
<dbReference type="SUPFAM" id="SSF55486">
    <property type="entry name" value="Metalloproteases ('zincins'), catalytic domain"/>
    <property type="match status" value="1"/>
</dbReference>
<dbReference type="OrthoDB" id="291295at2"/>